<dbReference type="Pfam" id="PF20150">
    <property type="entry name" value="2EXR"/>
    <property type="match status" value="1"/>
</dbReference>
<dbReference type="PANTHER" id="PTHR13434">
    <property type="entry name" value="PROTEIN CASC3"/>
    <property type="match status" value="1"/>
</dbReference>
<gene>
    <name evidence="3" type="ORF">CTA1_10185</name>
</gene>
<organism evidence="3 4">
    <name type="scientific">Colletotrichum tanaceti</name>
    <dbReference type="NCBI Taxonomy" id="1306861"/>
    <lineage>
        <taxon>Eukaryota</taxon>
        <taxon>Fungi</taxon>
        <taxon>Dikarya</taxon>
        <taxon>Ascomycota</taxon>
        <taxon>Pezizomycotina</taxon>
        <taxon>Sordariomycetes</taxon>
        <taxon>Hypocreomycetidae</taxon>
        <taxon>Glomerellales</taxon>
        <taxon>Glomerellaceae</taxon>
        <taxon>Colletotrichum</taxon>
        <taxon>Colletotrichum destructivum species complex</taxon>
    </lineage>
</organism>
<comment type="caution">
    <text evidence="3">The sequence shown here is derived from an EMBL/GenBank/DDBJ whole genome shotgun (WGS) entry which is preliminary data.</text>
</comment>
<feature type="compositionally biased region" description="Acidic residues" evidence="1">
    <location>
        <begin position="660"/>
        <end position="687"/>
    </location>
</feature>
<feature type="compositionally biased region" description="Acidic residues" evidence="1">
    <location>
        <begin position="51"/>
        <end position="73"/>
    </location>
</feature>
<dbReference type="OrthoDB" id="3501032at2759"/>
<dbReference type="PANTHER" id="PTHR13434:SF0">
    <property type="entry name" value="PROTEIN CASC3"/>
    <property type="match status" value="1"/>
</dbReference>
<feature type="compositionally biased region" description="Acidic residues" evidence="1">
    <location>
        <begin position="559"/>
        <end position="570"/>
    </location>
</feature>
<accession>A0A4U6X4C8</accession>
<feature type="compositionally biased region" description="Acidic residues" evidence="1">
    <location>
        <begin position="618"/>
        <end position="632"/>
    </location>
</feature>
<feature type="compositionally biased region" description="Acidic residues" evidence="1">
    <location>
        <begin position="1"/>
        <end position="10"/>
    </location>
</feature>
<reference evidence="3 4" key="1">
    <citation type="journal article" date="2019" name="PLoS ONE">
        <title>Comparative genome analysis indicates high evolutionary potential of pathogenicity genes in Colletotrichum tanaceti.</title>
        <authorList>
            <person name="Lelwala R.V."/>
            <person name="Korhonen P.K."/>
            <person name="Young N.D."/>
            <person name="Scott J.B."/>
            <person name="Ades P.A."/>
            <person name="Gasser R.B."/>
            <person name="Taylor P.W.J."/>
        </authorList>
    </citation>
    <scope>NUCLEOTIDE SEQUENCE [LARGE SCALE GENOMIC DNA]</scope>
    <source>
        <strain evidence="3">BRIP57314</strain>
    </source>
</reference>
<feature type="region of interest" description="Disordered" evidence="1">
    <location>
        <begin position="356"/>
        <end position="708"/>
    </location>
</feature>
<feature type="compositionally biased region" description="Basic and acidic residues" evidence="1">
    <location>
        <begin position="370"/>
        <end position="380"/>
    </location>
</feature>
<evidence type="ECO:0000313" key="4">
    <source>
        <dbReference type="Proteomes" id="UP000310108"/>
    </source>
</evidence>
<name>A0A4U6X4C8_9PEZI</name>
<feature type="compositionally biased region" description="Acidic residues" evidence="1">
    <location>
        <begin position="381"/>
        <end position="413"/>
    </location>
</feature>
<keyword evidence="4" id="KW-1185">Reference proteome</keyword>
<dbReference type="EMBL" id="PJEX01000422">
    <property type="protein sequence ID" value="TKW50230.1"/>
    <property type="molecule type" value="Genomic_DNA"/>
</dbReference>
<feature type="domain" description="2EXR" evidence="2">
    <location>
        <begin position="86"/>
        <end position="181"/>
    </location>
</feature>
<feature type="compositionally biased region" description="Acidic residues" evidence="1">
    <location>
        <begin position="531"/>
        <end position="540"/>
    </location>
</feature>
<dbReference type="GO" id="GO:0006397">
    <property type="term" value="P:mRNA processing"/>
    <property type="evidence" value="ECO:0007669"/>
    <property type="project" value="InterPro"/>
</dbReference>
<feature type="compositionally biased region" description="Acidic residues" evidence="1">
    <location>
        <begin position="506"/>
        <end position="515"/>
    </location>
</feature>
<dbReference type="GO" id="GO:0003723">
    <property type="term" value="F:RNA binding"/>
    <property type="evidence" value="ECO:0007669"/>
    <property type="project" value="InterPro"/>
</dbReference>
<feature type="compositionally biased region" description="Low complexity" evidence="1">
    <location>
        <begin position="27"/>
        <end position="39"/>
    </location>
</feature>
<dbReference type="InterPro" id="IPR045518">
    <property type="entry name" value="2EXR"/>
</dbReference>
<dbReference type="AlphaFoldDB" id="A0A4U6X4C8"/>
<proteinExistence type="predicted"/>
<dbReference type="Proteomes" id="UP000310108">
    <property type="component" value="Unassembled WGS sequence"/>
</dbReference>
<feature type="compositionally biased region" description="Basic and acidic residues" evidence="1">
    <location>
        <begin position="606"/>
        <end position="615"/>
    </location>
</feature>
<feature type="compositionally biased region" description="Acidic residues" evidence="1">
    <location>
        <begin position="695"/>
        <end position="708"/>
    </location>
</feature>
<dbReference type="STRING" id="1306861.A0A4U6X4C8"/>
<evidence type="ECO:0000256" key="1">
    <source>
        <dbReference type="SAM" id="MobiDB-lite"/>
    </source>
</evidence>
<sequence>MPDSSDESGPDDGVGLVQNDASDSESESSGSDSGSENANVNANGTGFLDVEASESGDSDSDDSSDSDSDDESILGEGRRRGPRAFFPEFRKLPIELRHRIWQFFCPDLAPLPRVLSFQMVCSPKQDSIWESATLENQIAAASAMLAVHRESRELALKAFPDTLAIREGRRLVRFHKQRDVVHLNGQKKTWEHNISVPGFSENVVNVALDTSELDPRQMRLFLAFPDLKNVFDFAWHNDRRIPHRLRWCASDRVHRYELEQLQKNGHSGEDLHFVYCWPDVDNHREFAEKHAGLAEVYEAAMTEIAEIREEDPDFMDDEDVARLGEIDYWQLTCFGWDAADRFEAWLAKHGVVDGDMPAPAADGSDDSDDKDGSEGSHESDDSSDQNEYESDGIDDATIDGESGDEEEDDDDLLIDQRRESDDEDDGGASEFGGFSPPRDEDGGMLIDGSPPAAHFSSPEPVSGEDRSQTGRRRARQAASSSGEESGEEEAGDSRRGASRRGPIILSDDEDEEEVEERPSQSTSRRGRVVLSDDDEDDGEETQGAKTARPAGRRARVLPSDDEDEDEDEGGADVGNAEIPNGPGDFDDDDDDNEVGTNKKPLSLAEKLARNRRENPVSDAEEESEEESSEEEPAAAAPPKKMSLAQQLMTHRKRNPVVSESEGESEGTVVDEDEDEDEEDEDEEDDENGMFMNMAEEGEDDDEGDEDDY</sequence>
<protein>
    <recommendedName>
        <fullName evidence="2">2EXR domain-containing protein</fullName>
    </recommendedName>
</protein>
<dbReference type="GO" id="GO:0035145">
    <property type="term" value="C:exon-exon junction complex"/>
    <property type="evidence" value="ECO:0007669"/>
    <property type="project" value="InterPro"/>
</dbReference>
<dbReference type="InterPro" id="IPR028544">
    <property type="entry name" value="CASC3"/>
</dbReference>
<evidence type="ECO:0000259" key="2">
    <source>
        <dbReference type="Pfam" id="PF20150"/>
    </source>
</evidence>
<feature type="region of interest" description="Disordered" evidence="1">
    <location>
        <begin position="1"/>
        <end position="79"/>
    </location>
</feature>
<evidence type="ECO:0000313" key="3">
    <source>
        <dbReference type="EMBL" id="TKW50230.1"/>
    </source>
</evidence>
<feature type="compositionally biased region" description="Acidic residues" evidence="1">
    <location>
        <begin position="584"/>
        <end position="593"/>
    </location>
</feature>